<sequence>MRLLLRSIVFIVALTGISNTIQASVVDGSSIRNMSQSKKAQFRHYLTTKRCDCGCNLTVARCLRTMKKCKHAPRMAKTKLIQLIGYQNRNSFKNPIRNPIRKSRRQPAGRLNRALFGVWERRTNRYVYLSQKYSFLRNGSVTYGTASALINVPGIVIKPGTRGRITHVGRWRVSGNMLYMKWTDGSSGKYKYSIFDHYGRPALSLNGTFYKFYSR</sequence>
<accession>A0A3B0YTV9</accession>
<proteinExistence type="predicted"/>
<gene>
    <name evidence="1" type="ORF">MNBD_GAMMA12-2963</name>
</gene>
<protein>
    <submittedName>
        <fullName evidence="1">Uncharacterized protein</fullName>
    </submittedName>
</protein>
<evidence type="ECO:0000313" key="1">
    <source>
        <dbReference type="EMBL" id="VAW71936.1"/>
    </source>
</evidence>
<organism evidence="1">
    <name type="scientific">hydrothermal vent metagenome</name>
    <dbReference type="NCBI Taxonomy" id="652676"/>
    <lineage>
        <taxon>unclassified sequences</taxon>
        <taxon>metagenomes</taxon>
        <taxon>ecological metagenomes</taxon>
    </lineage>
</organism>
<name>A0A3B0YTV9_9ZZZZ</name>
<dbReference type="AlphaFoldDB" id="A0A3B0YTV9"/>
<reference evidence="1" key="1">
    <citation type="submission" date="2018-06" db="EMBL/GenBank/DDBJ databases">
        <authorList>
            <person name="Zhirakovskaya E."/>
        </authorList>
    </citation>
    <scope>NUCLEOTIDE SEQUENCE</scope>
</reference>
<dbReference type="EMBL" id="UOFL01000034">
    <property type="protein sequence ID" value="VAW71936.1"/>
    <property type="molecule type" value="Genomic_DNA"/>
</dbReference>